<proteinExistence type="predicted"/>
<protein>
    <submittedName>
        <fullName evidence="5">Ras-associating domain-containing protein</fullName>
    </submittedName>
</protein>
<dbReference type="Proteomes" id="UP000272942">
    <property type="component" value="Unassembled WGS sequence"/>
</dbReference>
<feature type="compositionally biased region" description="Low complexity" evidence="1">
    <location>
        <begin position="42"/>
        <end position="54"/>
    </location>
</feature>
<evidence type="ECO:0000256" key="1">
    <source>
        <dbReference type="SAM" id="MobiDB-lite"/>
    </source>
</evidence>
<gene>
    <name evidence="3" type="ORF">ECPE_LOCUS2836</name>
</gene>
<organism evidence="5">
    <name type="scientific">Echinostoma caproni</name>
    <dbReference type="NCBI Taxonomy" id="27848"/>
    <lineage>
        <taxon>Eukaryota</taxon>
        <taxon>Metazoa</taxon>
        <taxon>Spiralia</taxon>
        <taxon>Lophotrochozoa</taxon>
        <taxon>Platyhelminthes</taxon>
        <taxon>Trematoda</taxon>
        <taxon>Digenea</taxon>
        <taxon>Plagiorchiida</taxon>
        <taxon>Echinostomata</taxon>
        <taxon>Echinostomatoidea</taxon>
        <taxon>Echinostomatidae</taxon>
        <taxon>Echinostoma</taxon>
    </lineage>
</organism>
<evidence type="ECO:0000259" key="2">
    <source>
        <dbReference type="PROSITE" id="PS50200"/>
    </source>
</evidence>
<name>A0A183A7A1_9TREM</name>
<sequence>MGTLHYSPYTQLIDRKDGFATTGRSAAAREQKSVHWPSELNSSSQSSDYNQQQSGIRARHSTMLPIDNLIQMQKRQTQRLESISPSRFTLQGRQYEPSSSDGTSGPPRREIQVKRSHSMNPSIRPPVRSPTFPVNLPFPLTLADLTKQQPYENNNNNTSANTKPNHFNFNSASHFDDEPNLVSIPVPITLLSSTDNSSRYGLGMVRSHSATPQLIDLTKKNGYQPRGGSFDYDPTRITTQQQQQQQQLQRSRSACRDSPCPIPDENGRIKTWNPADLNPYRTTEVSVRKGTDKLILRVYHPNRTTKAVSVGPDTTTLSVIETLLEKNNLTWSKKYALVEKIPSMKLDESVDNALLLLVCVARLRTAELSFRL</sequence>
<accession>A0A183A7A1</accession>
<dbReference type="PROSITE" id="PS50200">
    <property type="entry name" value="RA"/>
    <property type="match status" value="1"/>
</dbReference>
<evidence type="ECO:0000313" key="3">
    <source>
        <dbReference type="EMBL" id="VDP67571.1"/>
    </source>
</evidence>
<dbReference type="Gene3D" id="3.10.20.90">
    <property type="entry name" value="Phosphatidylinositol 3-kinase Catalytic Subunit, Chain A, domain 1"/>
    <property type="match status" value="1"/>
</dbReference>
<feature type="domain" description="Ras-associating" evidence="2">
    <location>
        <begin position="292"/>
        <end position="372"/>
    </location>
</feature>
<reference evidence="5" key="1">
    <citation type="submission" date="2016-06" db="UniProtKB">
        <authorList>
            <consortium name="WormBaseParasite"/>
        </authorList>
    </citation>
    <scope>IDENTIFICATION</scope>
</reference>
<feature type="region of interest" description="Disordered" evidence="1">
    <location>
        <begin position="23"/>
        <end position="109"/>
    </location>
</feature>
<feature type="region of interest" description="Disordered" evidence="1">
    <location>
        <begin position="237"/>
        <end position="272"/>
    </location>
</feature>
<dbReference type="InterPro" id="IPR000159">
    <property type="entry name" value="RA_dom"/>
</dbReference>
<feature type="compositionally biased region" description="Polar residues" evidence="1">
    <location>
        <begin position="70"/>
        <end position="103"/>
    </location>
</feature>
<dbReference type="GO" id="GO:0007165">
    <property type="term" value="P:signal transduction"/>
    <property type="evidence" value="ECO:0007669"/>
    <property type="project" value="InterPro"/>
</dbReference>
<evidence type="ECO:0000313" key="4">
    <source>
        <dbReference type="Proteomes" id="UP000272942"/>
    </source>
</evidence>
<dbReference type="WBParaSite" id="ECPE_0000283901-mRNA-1">
    <property type="protein sequence ID" value="ECPE_0000283901-mRNA-1"/>
    <property type="gene ID" value="ECPE_0000283901"/>
</dbReference>
<evidence type="ECO:0000313" key="5">
    <source>
        <dbReference type="WBParaSite" id="ECPE_0000283901-mRNA-1"/>
    </source>
</evidence>
<dbReference type="OrthoDB" id="6235964at2759"/>
<keyword evidence="4" id="KW-1185">Reference proteome</keyword>
<reference evidence="3 4" key="2">
    <citation type="submission" date="2018-11" db="EMBL/GenBank/DDBJ databases">
        <authorList>
            <consortium name="Pathogen Informatics"/>
        </authorList>
    </citation>
    <scope>NUCLEOTIDE SEQUENCE [LARGE SCALE GENOMIC DNA]</scope>
    <source>
        <strain evidence="3 4">Egypt</strain>
    </source>
</reference>
<dbReference type="SUPFAM" id="SSF54236">
    <property type="entry name" value="Ubiquitin-like"/>
    <property type="match status" value="1"/>
</dbReference>
<dbReference type="InterPro" id="IPR029071">
    <property type="entry name" value="Ubiquitin-like_domsf"/>
</dbReference>
<feature type="compositionally biased region" description="Low complexity" evidence="1">
    <location>
        <begin position="240"/>
        <end position="249"/>
    </location>
</feature>
<dbReference type="Pfam" id="PF21989">
    <property type="entry name" value="RA_2"/>
    <property type="match status" value="1"/>
</dbReference>
<dbReference type="AlphaFoldDB" id="A0A183A7A1"/>
<dbReference type="EMBL" id="UZAN01039889">
    <property type="protein sequence ID" value="VDP67571.1"/>
    <property type="molecule type" value="Genomic_DNA"/>
</dbReference>